<keyword evidence="3" id="KW-1185">Reference proteome</keyword>
<feature type="region of interest" description="Disordered" evidence="1">
    <location>
        <begin position="28"/>
        <end position="48"/>
    </location>
</feature>
<organism evidence="2 3">
    <name type="scientific">Mortierella isabellina</name>
    <name type="common">Filamentous fungus</name>
    <name type="synonym">Umbelopsis isabellina</name>
    <dbReference type="NCBI Taxonomy" id="91625"/>
    <lineage>
        <taxon>Eukaryota</taxon>
        <taxon>Fungi</taxon>
        <taxon>Fungi incertae sedis</taxon>
        <taxon>Mucoromycota</taxon>
        <taxon>Mucoromycotina</taxon>
        <taxon>Umbelopsidomycetes</taxon>
        <taxon>Umbelopsidales</taxon>
        <taxon>Umbelopsidaceae</taxon>
        <taxon>Umbelopsis</taxon>
    </lineage>
</organism>
<protein>
    <submittedName>
        <fullName evidence="2">Uncharacterized protein</fullName>
    </submittedName>
</protein>
<comment type="caution">
    <text evidence="2">The sequence shown here is derived from an EMBL/GenBank/DDBJ whole genome shotgun (WGS) entry which is preliminary data.</text>
</comment>
<dbReference type="Proteomes" id="UP000654370">
    <property type="component" value="Unassembled WGS sequence"/>
</dbReference>
<proteinExistence type="predicted"/>
<evidence type="ECO:0000313" key="3">
    <source>
        <dbReference type="Proteomes" id="UP000654370"/>
    </source>
</evidence>
<dbReference type="EMBL" id="JAEPQZ010000003">
    <property type="protein sequence ID" value="KAG2183520.1"/>
    <property type="molecule type" value="Genomic_DNA"/>
</dbReference>
<evidence type="ECO:0000256" key="1">
    <source>
        <dbReference type="SAM" id="MobiDB-lite"/>
    </source>
</evidence>
<dbReference type="AlphaFoldDB" id="A0A8H7Q0Y4"/>
<accession>A0A8H7Q0Y4</accession>
<evidence type="ECO:0000313" key="2">
    <source>
        <dbReference type="EMBL" id="KAG2183520.1"/>
    </source>
</evidence>
<sequence length="134" mass="14820">MFTATKWSYGSIQGLNCADRQSVASLFDADDYTPPTPPHTTISHDENDDGIYLSWTQHMLKSSRISPSAADDSDSDTDSTNSSLTDDEEATSMPITPPYLPLERPYSDPENTVNTDTKESKSWLMVPFCGLCLM</sequence>
<reference evidence="2" key="1">
    <citation type="submission" date="2020-12" db="EMBL/GenBank/DDBJ databases">
        <title>Metabolic potential, ecology and presence of endohyphal bacteria is reflected in genomic diversity of Mucoromycotina.</title>
        <authorList>
            <person name="Muszewska A."/>
            <person name="Okrasinska A."/>
            <person name="Steczkiewicz K."/>
            <person name="Drgas O."/>
            <person name="Orlowska M."/>
            <person name="Perlinska-Lenart U."/>
            <person name="Aleksandrzak-Piekarczyk T."/>
            <person name="Szatraj K."/>
            <person name="Zielenkiewicz U."/>
            <person name="Pilsyk S."/>
            <person name="Malc E."/>
            <person name="Mieczkowski P."/>
            <person name="Kruszewska J.S."/>
            <person name="Biernat P."/>
            <person name="Pawlowska J."/>
        </authorList>
    </citation>
    <scope>NUCLEOTIDE SEQUENCE</scope>
    <source>
        <strain evidence="2">WA0000067209</strain>
    </source>
</reference>
<name>A0A8H7Q0Y4_MORIS</name>
<gene>
    <name evidence="2" type="ORF">INT43_006526</name>
</gene>
<feature type="region of interest" description="Disordered" evidence="1">
    <location>
        <begin position="63"/>
        <end position="118"/>
    </location>
</feature>